<gene>
    <name evidence="8" type="primary">acyP</name>
    <name evidence="9" type="ORF">DK873_06425</name>
    <name evidence="8" type="ORF">JF74_12050</name>
</gene>
<reference evidence="8 10" key="1">
    <citation type="submission" date="2015-01" db="EMBL/GenBank/DDBJ databases">
        <title>Comparative genomics of the lactic acid bacteria isolated from the honey bee gut.</title>
        <authorList>
            <person name="Ellegaard K.M."/>
            <person name="Tamarit D."/>
            <person name="Javelind E."/>
            <person name="Olofsson T."/>
            <person name="Andersson S.G."/>
            <person name="Vasquez A."/>
        </authorList>
    </citation>
    <scope>NUCLEOTIDE SEQUENCE [LARGE SCALE GENOMIC DNA]</scope>
    <source>
        <strain evidence="8 10">Hma8</strain>
    </source>
</reference>
<reference evidence="9 11" key="2">
    <citation type="submission" date="2018-05" db="EMBL/GenBank/DDBJ databases">
        <title>Reference genomes for bee gut microbiota database.</title>
        <authorList>
            <person name="Ellegaard K.M."/>
        </authorList>
    </citation>
    <scope>NUCLEOTIDE SEQUENCE [LARGE SCALE GENOMIC DNA]</scope>
    <source>
        <strain evidence="9 11">ESL0184</strain>
    </source>
</reference>
<evidence type="ECO:0000256" key="4">
    <source>
        <dbReference type="ARBA" id="ARBA00047645"/>
    </source>
</evidence>
<dbReference type="Pfam" id="PF00708">
    <property type="entry name" value="Acylphosphatase"/>
    <property type="match status" value="1"/>
</dbReference>
<dbReference type="HOGENOM" id="CLU_141932_2_1_9"/>
<dbReference type="STRING" id="1218507.JF74_12050"/>
<evidence type="ECO:0000259" key="7">
    <source>
        <dbReference type="PROSITE" id="PS51160"/>
    </source>
</evidence>
<dbReference type="Proteomes" id="UP000247698">
    <property type="component" value="Unassembled WGS sequence"/>
</dbReference>
<dbReference type="Proteomes" id="UP000033531">
    <property type="component" value="Unassembled WGS sequence"/>
</dbReference>
<keyword evidence="11" id="KW-1185">Reference proteome</keyword>
<dbReference type="EC" id="3.6.1.7" evidence="2 5"/>
<sequence length="110" mass="12553">MGFFNKHKIKRESNPTNETRETWQLTISGIVQGVGFRWSVLNLAKKMGLDGNVRNNSDETVTITLQAELDRVNQFCSELPKNISQFARISTIKKEKLIKVGKITGFHVLY</sequence>
<evidence type="ECO:0000256" key="1">
    <source>
        <dbReference type="ARBA" id="ARBA00005614"/>
    </source>
</evidence>
<accession>A0A0F4LH01</accession>
<feature type="active site" evidence="5">
    <location>
        <position position="55"/>
    </location>
</feature>
<dbReference type="GO" id="GO:0003998">
    <property type="term" value="F:acylphosphatase activity"/>
    <property type="evidence" value="ECO:0007669"/>
    <property type="project" value="UniProtKB-EC"/>
</dbReference>
<evidence type="ECO:0000313" key="9">
    <source>
        <dbReference type="EMBL" id="PXY84779.1"/>
    </source>
</evidence>
<dbReference type="InterPro" id="IPR001792">
    <property type="entry name" value="Acylphosphatase-like_dom"/>
</dbReference>
<feature type="active site" evidence="5">
    <location>
        <position position="37"/>
    </location>
</feature>
<dbReference type="PANTHER" id="PTHR47268">
    <property type="entry name" value="ACYLPHOSPHATASE"/>
    <property type="match status" value="1"/>
</dbReference>
<proteinExistence type="inferred from homology"/>
<evidence type="ECO:0000256" key="5">
    <source>
        <dbReference type="PROSITE-ProRule" id="PRU00520"/>
    </source>
</evidence>
<dbReference type="RefSeq" id="WP_046325105.1">
    <property type="nucleotide sequence ID" value="NZ_JAAEEB010000009.1"/>
</dbReference>
<dbReference type="PANTHER" id="PTHR47268:SF4">
    <property type="entry name" value="ACYLPHOSPHATASE"/>
    <property type="match status" value="1"/>
</dbReference>
<dbReference type="SUPFAM" id="SSF54975">
    <property type="entry name" value="Acylphosphatase/BLUF domain-like"/>
    <property type="match status" value="1"/>
</dbReference>
<comment type="catalytic activity">
    <reaction evidence="4 5">
        <text>an acyl phosphate + H2O = a carboxylate + phosphate + H(+)</text>
        <dbReference type="Rhea" id="RHEA:14965"/>
        <dbReference type="ChEBI" id="CHEBI:15377"/>
        <dbReference type="ChEBI" id="CHEBI:15378"/>
        <dbReference type="ChEBI" id="CHEBI:29067"/>
        <dbReference type="ChEBI" id="CHEBI:43474"/>
        <dbReference type="ChEBI" id="CHEBI:59918"/>
        <dbReference type="EC" id="3.6.1.7"/>
    </reaction>
</comment>
<dbReference type="PROSITE" id="PS00150">
    <property type="entry name" value="ACYLPHOSPHATASE_1"/>
    <property type="match status" value="1"/>
</dbReference>
<organism evidence="8 10">
    <name type="scientific">Lactobacillus melliventris</name>
    <dbReference type="NCBI Taxonomy" id="1218507"/>
    <lineage>
        <taxon>Bacteria</taxon>
        <taxon>Bacillati</taxon>
        <taxon>Bacillota</taxon>
        <taxon>Bacilli</taxon>
        <taxon>Lactobacillales</taxon>
        <taxon>Lactobacillaceae</taxon>
        <taxon>Lactobacillus</taxon>
    </lineage>
</organism>
<comment type="caution">
    <text evidence="8">The sequence shown here is derived from an EMBL/GenBank/DDBJ whole genome shotgun (WGS) entry which is preliminary data.</text>
</comment>
<evidence type="ECO:0000313" key="11">
    <source>
        <dbReference type="Proteomes" id="UP000247698"/>
    </source>
</evidence>
<dbReference type="EMBL" id="QGLG01000002">
    <property type="protein sequence ID" value="PXY84779.1"/>
    <property type="molecule type" value="Genomic_DNA"/>
</dbReference>
<dbReference type="PATRIC" id="fig|1218507.3.peg.1382"/>
<dbReference type="InterPro" id="IPR020456">
    <property type="entry name" value="Acylphosphatase"/>
</dbReference>
<evidence type="ECO:0000256" key="2">
    <source>
        <dbReference type="ARBA" id="ARBA00012150"/>
    </source>
</evidence>
<dbReference type="EMBL" id="JXLI01000010">
    <property type="protein sequence ID" value="KJY56851.1"/>
    <property type="molecule type" value="Genomic_DNA"/>
</dbReference>
<dbReference type="OrthoDB" id="9808093at2"/>
<evidence type="ECO:0000313" key="8">
    <source>
        <dbReference type="EMBL" id="KJY56851.1"/>
    </source>
</evidence>
<dbReference type="AlphaFoldDB" id="A0A0F4LH01"/>
<evidence type="ECO:0000313" key="10">
    <source>
        <dbReference type="Proteomes" id="UP000033531"/>
    </source>
</evidence>
<evidence type="ECO:0000256" key="6">
    <source>
        <dbReference type="RuleBase" id="RU004168"/>
    </source>
</evidence>
<feature type="domain" description="Acylphosphatase-like" evidence="7">
    <location>
        <begin position="22"/>
        <end position="110"/>
    </location>
</feature>
<dbReference type="PROSITE" id="PS51160">
    <property type="entry name" value="ACYLPHOSPHATASE_3"/>
    <property type="match status" value="1"/>
</dbReference>
<dbReference type="InterPro" id="IPR036046">
    <property type="entry name" value="Acylphosphatase-like_dom_sf"/>
</dbReference>
<evidence type="ECO:0000256" key="3">
    <source>
        <dbReference type="ARBA" id="ARBA00015991"/>
    </source>
</evidence>
<dbReference type="InterPro" id="IPR017968">
    <property type="entry name" value="Acylphosphatase_CS"/>
</dbReference>
<comment type="similarity">
    <text evidence="1 6">Belongs to the acylphosphatase family.</text>
</comment>
<protein>
    <recommendedName>
        <fullName evidence="3 5">acylphosphatase</fullName>
        <ecNumber evidence="2 5">3.6.1.7</ecNumber>
    </recommendedName>
</protein>
<name>A0A0F4LH01_9LACO</name>
<keyword evidence="5" id="KW-0378">Hydrolase</keyword>
<dbReference type="Gene3D" id="3.30.70.100">
    <property type="match status" value="1"/>
</dbReference>